<dbReference type="Proteomes" id="UP001221328">
    <property type="component" value="Unassembled WGS sequence"/>
</dbReference>
<organism evidence="2 3">
    <name type="scientific">Streptomyces gilvifuscus</name>
    <dbReference type="NCBI Taxonomy" id="1550617"/>
    <lineage>
        <taxon>Bacteria</taxon>
        <taxon>Bacillati</taxon>
        <taxon>Actinomycetota</taxon>
        <taxon>Actinomycetes</taxon>
        <taxon>Kitasatosporales</taxon>
        <taxon>Streptomycetaceae</taxon>
        <taxon>Streptomyces</taxon>
    </lineage>
</organism>
<keyword evidence="2" id="KW-0540">Nuclease</keyword>
<feature type="domain" description="HNH" evidence="1">
    <location>
        <begin position="281"/>
        <end position="333"/>
    </location>
</feature>
<dbReference type="RefSeq" id="WP_272173987.1">
    <property type="nucleotide sequence ID" value="NZ_JAQOSK010000001.1"/>
</dbReference>
<evidence type="ECO:0000313" key="3">
    <source>
        <dbReference type="Proteomes" id="UP001221328"/>
    </source>
</evidence>
<evidence type="ECO:0000259" key="1">
    <source>
        <dbReference type="Pfam" id="PF01844"/>
    </source>
</evidence>
<keyword evidence="2" id="KW-0378">Hydrolase</keyword>
<dbReference type="EMBL" id="JAQOSK010000001">
    <property type="protein sequence ID" value="MDC2953403.1"/>
    <property type="molecule type" value="Genomic_DNA"/>
</dbReference>
<gene>
    <name evidence="2" type="ORF">PO587_02915</name>
</gene>
<comment type="caution">
    <text evidence="2">The sequence shown here is derived from an EMBL/GenBank/DDBJ whole genome shotgun (WGS) entry which is preliminary data.</text>
</comment>
<dbReference type="GO" id="GO:0004519">
    <property type="term" value="F:endonuclease activity"/>
    <property type="evidence" value="ECO:0007669"/>
    <property type="project" value="UniProtKB-KW"/>
</dbReference>
<dbReference type="CDD" id="cd00085">
    <property type="entry name" value="HNHc"/>
    <property type="match status" value="1"/>
</dbReference>
<keyword evidence="3" id="KW-1185">Reference proteome</keyword>
<proteinExistence type="predicted"/>
<evidence type="ECO:0000313" key="2">
    <source>
        <dbReference type="EMBL" id="MDC2953403.1"/>
    </source>
</evidence>
<reference evidence="2 3" key="1">
    <citation type="journal article" date="2015" name="Int. J. Syst. Evol. Microbiol.">
        <title>Streptomyces gilvifuscus sp. nov., an actinomycete that produces antibacterial compounds isolated from soil.</title>
        <authorList>
            <person name="Nguyen T.M."/>
            <person name="Kim J."/>
        </authorList>
    </citation>
    <scope>NUCLEOTIDE SEQUENCE [LARGE SCALE GENOMIC DNA]</scope>
    <source>
        <strain evidence="2 3">T113</strain>
    </source>
</reference>
<dbReference type="Pfam" id="PF01844">
    <property type="entry name" value="HNH"/>
    <property type="match status" value="1"/>
</dbReference>
<name>A0ABT5FLL5_9ACTN</name>
<keyword evidence="2" id="KW-0255">Endonuclease</keyword>
<protein>
    <submittedName>
        <fullName evidence="2">HNH endonuclease signature motif containing protein</fullName>
    </submittedName>
</protein>
<accession>A0ABT5FLL5</accession>
<dbReference type="InterPro" id="IPR003615">
    <property type="entry name" value="HNH_nuc"/>
</dbReference>
<dbReference type="Gene3D" id="1.10.30.50">
    <property type="match status" value="1"/>
</dbReference>
<sequence>MGNDAAYWEWRDQILKAEYRAKGGEPCRVCEQPIPAKAHWKQRDRHVCSPRCNMNLNRRLNRRIERGEIERPPVFTPDPQPPREPRVFRTLPPGAPFPYEIQGYSPKPGDLVERHGSVTAVQRATDLPQHVIPWQVLPGENGQWDLDRVAVSIHVETGSAFYYVTDASWTPSSLILGSFLGLEHIGAFDPFEVGGERWQWYTEIIRDVDAEGNEYTWSAYVCGKESVPRLWTPAYVARSKRLKRESSSAASYAARMRKLGLEGEIERLDPQEIYERDGWVCQICRSLVDRRRVWPDMWSPTLDHKIPLTAGGEHTRENVQLSHWICNLHKGDRFLIES</sequence>
<dbReference type="InterPro" id="IPR002711">
    <property type="entry name" value="HNH"/>
</dbReference>